<keyword evidence="1" id="KW-0472">Membrane</keyword>
<feature type="transmembrane region" description="Helical" evidence="1">
    <location>
        <begin position="192"/>
        <end position="211"/>
    </location>
</feature>
<protein>
    <submittedName>
        <fullName evidence="2">Uncharacterized protein</fullName>
    </submittedName>
</protein>
<evidence type="ECO:0000256" key="1">
    <source>
        <dbReference type="SAM" id="Phobius"/>
    </source>
</evidence>
<organism evidence="2 3">
    <name type="scientific">Agaricus bisporus var. burnettii (strain JB137-S8 / ATCC MYA-4627 / FGSC 10392)</name>
    <name type="common">White button mushroom</name>
    <dbReference type="NCBI Taxonomy" id="597362"/>
    <lineage>
        <taxon>Eukaryota</taxon>
        <taxon>Fungi</taxon>
        <taxon>Dikarya</taxon>
        <taxon>Basidiomycota</taxon>
        <taxon>Agaricomycotina</taxon>
        <taxon>Agaricomycetes</taxon>
        <taxon>Agaricomycetidae</taxon>
        <taxon>Agaricales</taxon>
        <taxon>Agaricineae</taxon>
        <taxon>Agaricaceae</taxon>
        <taxon>Agaricus</taxon>
    </lineage>
</organism>
<reference evidence="3" key="1">
    <citation type="journal article" date="2012" name="Proc. Natl. Acad. Sci. U.S.A.">
        <title>Genome sequence of the button mushroom Agaricus bisporus reveals mechanisms governing adaptation to a humic-rich ecological niche.</title>
        <authorList>
            <person name="Morin E."/>
            <person name="Kohler A."/>
            <person name="Baker A.R."/>
            <person name="Foulongne-Oriol M."/>
            <person name="Lombard V."/>
            <person name="Nagy L.G."/>
            <person name="Ohm R.A."/>
            <person name="Patyshakuliyeva A."/>
            <person name="Brun A."/>
            <person name="Aerts A.L."/>
            <person name="Bailey A.M."/>
            <person name="Billette C."/>
            <person name="Coutinho P.M."/>
            <person name="Deakin G."/>
            <person name="Doddapaneni H."/>
            <person name="Floudas D."/>
            <person name="Grimwood J."/>
            <person name="Hilden K."/>
            <person name="Kuees U."/>
            <person name="LaButti K.M."/>
            <person name="Lapidus A."/>
            <person name="Lindquist E.A."/>
            <person name="Lucas S.M."/>
            <person name="Murat C."/>
            <person name="Riley R.W."/>
            <person name="Salamov A.A."/>
            <person name="Schmutz J."/>
            <person name="Subramanian V."/>
            <person name="Woesten H.A.B."/>
            <person name="Xu J."/>
            <person name="Eastwood D.C."/>
            <person name="Foster G.D."/>
            <person name="Sonnenberg A.S."/>
            <person name="Cullen D."/>
            <person name="de Vries R.P."/>
            <person name="Lundell T."/>
            <person name="Hibbett D.S."/>
            <person name="Henrissat B."/>
            <person name="Burton K.S."/>
            <person name="Kerrigan R.W."/>
            <person name="Challen M.P."/>
            <person name="Grigoriev I.V."/>
            <person name="Martin F."/>
        </authorList>
    </citation>
    <scope>NUCLEOTIDE SEQUENCE [LARGE SCALE GENOMIC DNA]</scope>
    <source>
        <strain evidence="3">JB137-S8 / ATCC MYA-4627 / FGSC 10392</strain>
    </source>
</reference>
<dbReference type="OMA" id="AYTEISQ"/>
<keyword evidence="3" id="KW-1185">Reference proteome</keyword>
<accession>K5WVR1</accession>
<proteinExistence type="predicted"/>
<dbReference type="RefSeq" id="XP_007334721.1">
    <property type="nucleotide sequence ID" value="XM_007334659.1"/>
</dbReference>
<keyword evidence="1" id="KW-1133">Transmembrane helix</keyword>
<dbReference type="HOGENOM" id="CLU_044614_6_1_1"/>
<evidence type="ECO:0000313" key="2">
    <source>
        <dbReference type="EMBL" id="EKM74627.1"/>
    </source>
</evidence>
<dbReference type="KEGG" id="abp:AGABI1DRAFT133025"/>
<dbReference type="AlphaFoldDB" id="K5WVR1"/>
<feature type="transmembrane region" description="Helical" evidence="1">
    <location>
        <begin position="59"/>
        <end position="79"/>
    </location>
</feature>
<dbReference type="InParanoid" id="K5WVR1"/>
<sequence length="234" mass="25862">MDNSTTTTPQGELLLASQLELISPTTVAGTFYGIAFTLFCLYVHSLLPRLQDGDRGTQARFMLAYSSILMICGLYILVVNAWVTQDAYIQHADFPGSPYLYVVSTFHTQPAIIVSIICQLLIDVMTSAIQAKIWRVWVIWSATRYASLVIVLPSLCFLTLVALNLKTVVSAITIAYTEISQVDSKTQVAQSAIQGTTTVLCTVLISLYLVYQHWRHRALIGKGSQFGDTSPELM</sequence>
<dbReference type="OrthoDB" id="3114388at2759"/>
<dbReference type="GeneID" id="18827824"/>
<dbReference type="Proteomes" id="UP000008493">
    <property type="component" value="Unassembled WGS sequence"/>
</dbReference>
<feature type="transmembrane region" description="Helical" evidence="1">
    <location>
        <begin position="27"/>
        <end position="47"/>
    </location>
</feature>
<feature type="transmembrane region" description="Helical" evidence="1">
    <location>
        <begin position="99"/>
        <end position="122"/>
    </location>
</feature>
<name>K5WVR1_AGABU</name>
<gene>
    <name evidence="2" type="ORF">AGABI1DRAFT_133025</name>
</gene>
<feature type="transmembrane region" description="Helical" evidence="1">
    <location>
        <begin position="142"/>
        <end position="163"/>
    </location>
</feature>
<dbReference type="EMBL" id="JH971433">
    <property type="protein sequence ID" value="EKM74627.1"/>
    <property type="molecule type" value="Genomic_DNA"/>
</dbReference>
<keyword evidence="1" id="KW-0812">Transmembrane</keyword>
<evidence type="ECO:0000313" key="3">
    <source>
        <dbReference type="Proteomes" id="UP000008493"/>
    </source>
</evidence>